<evidence type="ECO:0000256" key="1">
    <source>
        <dbReference type="ARBA" id="ARBA00023015"/>
    </source>
</evidence>
<dbReference type="InterPro" id="IPR009057">
    <property type="entry name" value="Homeodomain-like_sf"/>
</dbReference>
<dbReference type="PROSITE" id="PS51464">
    <property type="entry name" value="SIS"/>
    <property type="match status" value="1"/>
</dbReference>
<dbReference type="SUPFAM" id="SSF46689">
    <property type="entry name" value="Homeodomain-like"/>
    <property type="match status" value="1"/>
</dbReference>
<dbReference type="GO" id="GO:0097367">
    <property type="term" value="F:carbohydrate derivative binding"/>
    <property type="evidence" value="ECO:0007669"/>
    <property type="project" value="InterPro"/>
</dbReference>
<dbReference type="InterPro" id="IPR047640">
    <property type="entry name" value="RpiR-like"/>
</dbReference>
<evidence type="ECO:0000259" key="5">
    <source>
        <dbReference type="PROSITE" id="PS51464"/>
    </source>
</evidence>
<dbReference type="Pfam" id="PF01380">
    <property type="entry name" value="SIS"/>
    <property type="match status" value="1"/>
</dbReference>
<dbReference type="InterPro" id="IPR000281">
    <property type="entry name" value="HTH_RpiR"/>
</dbReference>
<dbReference type="GO" id="GO:0003677">
    <property type="term" value="F:DNA binding"/>
    <property type="evidence" value="ECO:0007669"/>
    <property type="project" value="UniProtKB-KW"/>
</dbReference>
<organism evidence="6 7">
    <name type="scientific">Mycoplasmopsis bovis CQ-W70</name>
    <dbReference type="NCBI Taxonomy" id="1316930"/>
    <lineage>
        <taxon>Bacteria</taxon>
        <taxon>Bacillati</taxon>
        <taxon>Mycoplasmatota</taxon>
        <taxon>Mycoplasmoidales</taxon>
        <taxon>Metamycoplasmataceae</taxon>
        <taxon>Mycoplasmopsis</taxon>
    </lineage>
</organism>
<dbReference type="Gene3D" id="3.40.50.10490">
    <property type="entry name" value="Glucose-6-phosphate isomerase like protein, domain 1"/>
    <property type="match status" value="1"/>
</dbReference>
<dbReference type="InterPro" id="IPR001347">
    <property type="entry name" value="SIS_dom"/>
</dbReference>
<dbReference type="InterPro" id="IPR035472">
    <property type="entry name" value="RpiR-like_SIS"/>
</dbReference>
<keyword evidence="3" id="KW-0804">Transcription</keyword>
<dbReference type="Proteomes" id="UP000027182">
    <property type="component" value="Chromosome"/>
</dbReference>
<evidence type="ECO:0000313" key="6">
    <source>
        <dbReference type="EMBL" id="AIA34246.1"/>
    </source>
</evidence>
<gene>
    <name evidence="6" type="ORF">K668_03380</name>
</gene>
<dbReference type="KEGG" id="mbq:K668_03380"/>
<keyword evidence="1" id="KW-0805">Transcription regulation</keyword>
<dbReference type="PANTHER" id="PTHR30514:SF1">
    <property type="entry name" value="HTH-TYPE TRANSCRIPTIONAL REGULATOR HEXR-RELATED"/>
    <property type="match status" value="1"/>
</dbReference>
<accession>A0A059Y998</accession>
<dbReference type="EMBL" id="CP005933">
    <property type="protein sequence ID" value="AIA34246.1"/>
    <property type="molecule type" value="Genomic_DNA"/>
</dbReference>
<sequence length="288" mass="32790">MKKNNVKRPILAENIYLTKSEKNILNFVNSFEDSEFNLSQAELAKLANSSEAAVSRFVRKYNFKDYRNFIASINVKISNFQRMYPIKYDEGKEPNPFSVIYSSYKYAIESIDEENVTDNCIKAAELINNSRNILIYGSGSSQRRSLDLVANLIKIGKSVVYNSDFHIFFPALANASSEDALIVFSNNLKSTESHFVISNAHKNGLKIIAITSKHDNKINKNLDVIIQYQKIQNDTLLVPVSSRVSQMLIGNILFEAIIYNNSENYNKLKKSSALIDEWSNIDKVHHKV</sequence>
<protein>
    <submittedName>
        <fullName evidence="6">Transcriptional regulator</fullName>
    </submittedName>
</protein>
<dbReference type="PANTHER" id="PTHR30514">
    <property type="entry name" value="GLUCOKINASE"/>
    <property type="match status" value="1"/>
</dbReference>
<proteinExistence type="predicted"/>
<dbReference type="CDD" id="cd05013">
    <property type="entry name" value="SIS_RpiR"/>
    <property type="match status" value="1"/>
</dbReference>
<keyword evidence="2" id="KW-0238">DNA-binding</keyword>
<dbReference type="GO" id="GO:0003700">
    <property type="term" value="F:DNA-binding transcription factor activity"/>
    <property type="evidence" value="ECO:0007669"/>
    <property type="project" value="InterPro"/>
</dbReference>
<evidence type="ECO:0000256" key="2">
    <source>
        <dbReference type="ARBA" id="ARBA00023125"/>
    </source>
</evidence>
<dbReference type="SUPFAM" id="SSF53697">
    <property type="entry name" value="SIS domain"/>
    <property type="match status" value="1"/>
</dbReference>
<dbReference type="InterPro" id="IPR036388">
    <property type="entry name" value="WH-like_DNA-bd_sf"/>
</dbReference>
<evidence type="ECO:0000259" key="4">
    <source>
        <dbReference type="PROSITE" id="PS51071"/>
    </source>
</evidence>
<dbReference type="HOGENOM" id="CLU_055769_3_0_14"/>
<dbReference type="PATRIC" id="fig|1316930.3.peg.690"/>
<reference evidence="6 7" key="1">
    <citation type="submission" date="2013-04" db="EMBL/GenBank/DDBJ databases">
        <authorList>
            <person name="Lin L."/>
            <person name="Zeng Z."/>
            <person name="Xie J."/>
            <person name="Luo L."/>
            <person name="Yang Z."/>
            <person name="Liang W."/>
            <person name="Lin H."/>
            <person name="Dong C."/>
            <person name="Sun Y."/>
        </authorList>
    </citation>
    <scope>NUCLEOTIDE SEQUENCE [LARGE SCALE GENOMIC DNA]</scope>
    <source>
        <strain evidence="6 7">CQ-W70</strain>
    </source>
</reference>
<dbReference type="InterPro" id="IPR046348">
    <property type="entry name" value="SIS_dom_sf"/>
</dbReference>
<dbReference type="Gene3D" id="1.10.10.10">
    <property type="entry name" value="Winged helix-like DNA-binding domain superfamily/Winged helix DNA-binding domain"/>
    <property type="match status" value="1"/>
</dbReference>
<evidence type="ECO:0000256" key="3">
    <source>
        <dbReference type="ARBA" id="ARBA00023163"/>
    </source>
</evidence>
<dbReference type="Pfam" id="PF01418">
    <property type="entry name" value="HTH_6"/>
    <property type="match status" value="1"/>
</dbReference>
<dbReference type="AlphaFoldDB" id="A0A059Y998"/>
<dbReference type="GeneID" id="31508070"/>
<feature type="domain" description="HTH rpiR-type" evidence="4">
    <location>
        <begin position="4"/>
        <end position="80"/>
    </location>
</feature>
<feature type="domain" description="SIS" evidence="5">
    <location>
        <begin position="123"/>
        <end position="263"/>
    </location>
</feature>
<dbReference type="RefSeq" id="WP_013456153.1">
    <property type="nucleotide sequence ID" value="NZ_CP005933.1"/>
</dbReference>
<dbReference type="GO" id="GO:1901135">
    <property type="term" value="P:carbohydrate derivative metabolic process"/>
    <property type="evidence" value="ECO:0007669"/>
    <property type="project" value="InterPro"/>
</dbReference>
<evidence type="ECO:0000313" key="7">
    <source>
        <dbReference type="Proteomes" id="UP000027182"/>
    </source>
</evidence>
<dbReference type="PROSITE" id="PS51071">
    <property type="entry name" value="HTH_RPIR"/>
    <property type="match status" value="1"/>
</dbReference>
<name>A0A059Y998_MYCBV</name>